<dbReference type="RefSeq" id="WP_048166775.1">
    <property type="nucleotide sequence ID" value="NZ_CP009501.1"/>
</dbReference>
<gene>
    <name evidence="2" type="ORF">MSTHT_0886</name>
</gene>
<dbReference type="PANTHER" id="PTHR40031">
    <property type="entry name" value="HYPOTHETICAL MEMBRANE SPANNING PROTEIN"/>
    <property type="match status" value="1"/>
</dbReference>
<evidence type="ECO:0000256" key="1">
    <source>
        <dbReference type="SAM" id="Phobius"/>
    </source>
</evidence>
<keyword evidence="1" id="KW-0812">Transmembrane</keyword>
<dbReference type="EMBL" id="CP009501">
    <property type="protein sequence ID" value="AKB12644.1"/>
    <property type="molecule type" value="Genomic_DNA"/>
</dbReference>
<dbReference type="Pfam" id="PF04307">
    <property type="entry name" value="YdjM"/>
    <property type="match status" value="1"/>
</dbReference>
<dbReference type="AlphaFoldDB" id="A0A0E3H8N1"/>
<proteinExistence type="predicted"/>
<evidence type="ECO:0000313" key="2">
    <source>
        <dbReference type="EMBL" id="AKB12644.1"/>
    </source>
</evidence>
<dbReference type="PANTHER" id="PTHR40031:SF1">
    <property type="entry name" value="MEMBRANE-BOUND METAL-DEPENDENT HYDROLASE"/>
    <property type="match status" value="1"/>
</dbReference>
<dbReference type="KEGG" id="mthr:MSTHT_0886"/>
<feature type="transmembrane region" description="Helical" evidence="1">
    <location>
        <begin position="29"/>
        <end position="48"/>
    </location>
</feature>
<dbReference type="Proteomes" id="UP000066529">
    <property type="component" value="Chromosome"/>
</dbReference>
<feature type="transmembrane region" description="Helical" evidence="1">
    <location>
        <begin position="186"/>
        <end position="204"/>
    </location>
</feature>
<evidence type="ECO:0008006" key="4">
    <source>
        <dbReference type="Google" id="ProtNLM"/>
    </source>
</evidence>
<dbReference type="PATRIC" id="fig|523844.20.peg.1138"/>
<keyword evidence="1" id="KW-1133">Transmembrane helix</keyword>
<evidence type="ECO:0000313" key="3">
    <source>
        <dbReference type="Proteomes" id="UP000066529"/>
    </source>
</evidence>
<dbReference type="InterPro" id="IPR053170">
    <property type="entry name" value="Transcription_regulator"/>
</dbReference>
<feature type="transmembrane region" description="Helical" evidence="1">
    <location>
        <begin position="69"/>
        <end position="86"/>
    </location>
</feature>
<dbReference type="GeneID" id="41603765"/>
<reference evidence="2 3" key="1">
    <citation type="submission" date="2014-07" db="EMBL/GenBank/DDBJ databases">
        <title>Methanogenic archaea and the global carbon cycle.</title>
        <authorList>
            <person name="Henriksen J.R."/>
            <person name="Luke J."/>
            <person name="Reinhart S."/>
            <person name="Benedict M.N."/>
            <person name="Youngblut N.D."/>
            <person name="Metcalf M.E."/>
            <person name="Whitaker R.J."/>
            <person name="Metcalf W.W."/>
        </authorList>
    </citation>
    <scope>NUCLEOTIDE SEQUENCE [LARGE SCALE GENOMIC DNA]</scope>
    <source>
        <strain evidence="3">ATCC 43570 / DSM 1825 / OCM 12 / VKM B-1830 / TM-1</strain>
    </source>
</reference>
<dbReference type="HOGENOM" id="CLU_671954_0_0_2"/>
<dbReference type="InterPro" id="IPR007404">
    <property type="entry name" value="YdjM-like"/>
</dbReference>
<protein>
    <recommendedName>
        <fullName evidence="4">Inner membrane protein</fullName>
    </recommendedName>
</protein>
<dbReference type="OrthoDB" id="124447at2157"/>
<accession>A0A0E3H8N1</accession>
<organism evidence="2 3">
    <name type="scientific">Methanosarcina thermophila (strain ATCC 43570 / DSM 1825 / OCM 12 / VKM B-1830 / TM-1)</name>
    <dbReference type="NCBI Taxonomy" id="523844"/>
    <lineage>
        <taxon>Archaea</taxon>
        <taxon>Methanobacteriati</taxon>
        <taxon>Methanobacteriota</taxon>
        <taxon>Stenosarchaea group</taxon>
        <taxon>Methanomicrobia</taxon>
        <taxon>Methanosarcinales</taxon>
        <taxon>Methanosarcinaceae</taxon>
        <taxon>Methanosarcina</taxon>
    </lineage>
</organism>
<keyword evidence="1" id="KW-0472">Membrane</keyword>
<sequence length="359" mass="41470">MVNTLSHLGVGLLLSYALGLKGRKRLVLLFLSLLPDLDYFTYSVFTLISGSVSHEARNQLFYLLGHREFTHSIFFAFLVALLIWFSTKDRRFTFGGLQAVFLHILLDYTTSAKMRPFYPFSTEESALRAIYPFDPILNLLPLLPLYIVASEFVKNSWSTKDRDTWNRKLNGLNRFHSLVNRNEKKFYASVILVLLLWIVVFPVAKISLIRHVSDTEGTEISYRNTYPISIGKFLAAYSYSDTHYKLIKVSYWSGVEKSFYVEKVSVTGNVPDAQAYAERAGKLYSASVPQAIDYPVYSVSEENGLVTVVLSDARNPYVDKWPYFDTVYRFVFDRESGEYEVYESHYGRPEKKLDKNYFE</sequence>
<name>A0A0E3H8N1_METTT</name>